<keyword evidence="5" id="KW-1185">Reference proteome</keyword>
<evidence type="ECO:0000313" key="5">
    <source>
        <dbReference type="Proteomes" id="UP001304895"/>
    </source>
</evidence>
<dbReference type="Gene3D" id="3.30.420.210">
    <property type="entry name" value="SEP domain"/>
    <property type="match status" value="1"/>
</dbReference>
<feature type="compositionally biased region" description="Basic and acidic residues" evidence="1">
    <location>
        <begin position="70"/>
        <end position="80"/>
    </location>
</feature>
<dbReference type="InterPro" id="IPR009060">
    <property type="entry name" value="UBA-like_sf"/>
</dbReference>
<reference evidence="4" key="2">
    <citation type="submission" date="2023-05" db="EMBL/GenBank/DDBJ databases">
        <authorList>
            <consortium name="Lawrence Berkeley National Laboratory"/>
            <person name="Steindorff A."/>
            <person name="Hensen N."/>
            <person name="Bonometti L."/>
            <person name="Westerberg I."/>
            <person name="Brannstrom I.O."/>
            <person name="Guillou S."/>
            <person name="Cros-Aarteil S."/>
            <person name="Calhoun S."/>
            <person name="Haridas S."/>
            <person name="Kuo A."/>
            <person name="Mondo S."/>
            <person name="Pangilinan J."/>
            <person name="Riley R."/>
            <person name="Labutti K."/>
            <person name="Andreopoulos B."/>
            <person name="Lipzen A."/>
            <person name="Chen C."/>
            <person name="Yanf M."/>
            <person name="Daum C."/>
            <person name="Ng V."/>
            <person name="Clum A."/>
            <person name="Ohm R."/>
            <person name="Martin F."/>
            <person name="Silar P."/>
            <person name="Natvig D."/>
            <person name="Lalanne C."/>
            <person name="Gautier V."/>
            <person name="Ament-Velasquez S.L."/>
            <person name="Kruys A."/>
            <person name="Hutchinson M.I."/>
            <person name="Powell A.J."/>
            <person name="Barry K."/>
            <person name="Miller A.N."/>
            <person name="Grigoriev I.V."/>
            <person name="Debuchy R."/>
            <person name="Gladieux P."/>
            <person name="Thoren M.H."/>
            <person name="Johannesson H."/>
        </authorList>
    </citation>
    <scope>NUCLEOTIDE SEQUENCE</scope>
    <source>
        <strain evidence="4">CBS 123565</strain>
    </source>
</reference>
<dbReference type="SUPFAM" id="SSF102848">
    <property type="entry name" value="NSFL1 (p97 ATPase) cofactor p47, SEP domain"/>
    <property type="match status" value="1"/>
</dbReference>
<dbReference type="EMBL" id="MU853401">
    <property type="protein sequence ID" value="KAK4138396.1"/>
    <property type="molecule type" value="Genomic_DNA"/>
</dbReference>
<dbReference type="Pfam" id="PF14555">
    <property type="entry name" value="UBA_4"/>
    <property type="match status" value="1"/>
</dbReference>
<dbReference type="GO" id="GO:0061025">
    <property type="term" value="P:membrane fusion"/>
    <property type="evidence" value="ECO:0007669"/>
    <property type="project" value="TreeGrafter"/>
</dbReference>
<dbReference type="GO" id="GO:0043161">
    <property type="term" value="P:proteasome-mediated ubiquitin-dependent protein catabolic process"/>
    <property type="evidence" value="ECO:0007669"/>
    <property type="project" value="TreeGrafter"/>
</dbReference>
<dbReference type="FunFam" id="3.30.420.210:FF:000002">
    <property type="entry name" value="UBX domain-containing protein 1"/>
    <property type="match status" value="1"/>
</dbReference>
<protein>
    <submittedName>
        <fullName evidence="4">SEP-domain-containing protein</fullName>
    </submittedName>
</protein>
<accession>A0AAN6ZI76</accession>
<comment type="caution">
    <text evidence="4">The sequence shown here is derived from an EMBL/GenBank/DDBJ whole genome shotgun (WGS) entry which is preliminary data.</text>
</comment>
<proteinExistence type="predicted"/>
<dbReference type="Proteomes" id="UP001304895">
    <property type="component" value="Unassembled WGS sequence"/>
</dbReference>
<dbReference type="PROSITE" id="PS51399">
    <property type="entry name" value="SEP"/>
    <property type="match status" value="1"/>
</dbReference>
<evidence type="ECO:0000256" key="1">
    <source>
        <dbReference type="SAM" id="MobiDB-lite"/>
    </source>
</evidence>
<feature type="compositionally biased region" description="Gly residues" evidence="1">
    <location>
        <begin position="180"/>
        <end position="190"/>
    </location>
</feature>
<dbReference type="Gene3D" id="3.10.20.90">
    <property type="entry name" value="Phosphatidylinositol 3-kinase Catalytic Subunit, Chain A, domain 1"/>
    <property type="match status" value="1"/>
</dbReference>
<name>A0AAN6ZI76_9PEZI</name>
<dbReference type="AlphaFoldDB" id="A0AAN6ZI76"/>
<dbReference type="InterPro" id="IPR012989">
    <property type="entry name" value="SEP_domain"/>
</dbReference>
<feature type="domain" description="UBX" evidence="2">
    <location>
        <begin position="330"/>
        <end position="385"/>
    </location>
</feature>
<feature type="domain" description="SEP" evidence="3">
    <location>
        <begin position="213"/>
        <end position="278"/>
    </location>
</feature>
<dbReference type="Pfam" id="PF08059">
    <property type="entry name" value="SEP"/>
    <property type="match status" value="1"/>
</dbReference>
<gene>
    <name evidence="4" type="ORF">BT67DRAFT_446527</name>
</gene>
<dbReference type="GO" id="GO:0031468">
    <property type="term" value="P:nuclear membrane reassembly"/>
    <property type="evidence" value="ECO:0007669"/>
    <property type="project" value="TreeGrafter"/>
</dbReference>
<reference evidence="4" key="1">
    <citation type="journal article" date="2023" name="Mol. Phylogenet. Evol.">
        <title>Genome-scale phylogeny and comparative genomics of the fungal order Sordariales.</title>
        <authorList>
            <person name="Hensen N."/>
            <person name="Bonometti L."/>
            <person name="Westerberg I."/>
            <person name="Brannstrom I.O."/>
            <person name="Guillou S."/>
            <person name="Cros-Aarteil S."/>
            <person name="Calhoun S."/>
            <person name="Haridas S."/>
            <person name="Kuo A."/>
            <person name="Mondo S."/>
            <person name="Pangilinan J."/>
            <person name="Riley R."/>
            <person name="LaButti K."/>
            <person name="Andreopoulos B."/>
            <person name="Lipzen A."/>
            <person name="Chen C."/>
            <person name="Yan M."/>
            <person name="Daum C."/>
            <person name="Ng V."/>
            <person name="Clum A."/>
            <person name="Steindorff A."/>
            <person name="Ohm R.A."/>
            <person name="Martin F."/>
            <person name="Silar P."/>
            <person name="Natvig D.O."/>
            <person name="Lalanne C."/>
            <person name="Gautier V."/>
            <person name="Ament-Velasquez S.L."/>
            <person name="Kruys A."/>
            <person name="Hutchinson M.I."/>
            <person name="Powell A.J."/>
            <person name="Barry K."/>
            <person name="Miller A.N."/>
            <person name="Grigoriev I.V."/>
            <person name="Debuchy R."/>
            <person name="Gladieux P."/>
            <person name="Hiltunen Thoren M."/>
            <person name="Johannesson H."/>
        </authorList>
    </citation>
    <scope>NUCLEOTIDE SEQUENCE</scope>
    <source>
        <strain evidence="4">CBS 123565</strain>
    </source>
</reference>
<dbReference type="Pfam" id="PF00789">
    <property type="entry name" value="UBX"/>
    <property type="match status" value="1"/>
</dbReference>
<feature type="region of interest" description="Disordered" evidence="1">
    <location>
        <begin position="289"/>
        <end position="330"/>
    </location>
</feature>
<dbReference type="SUPFAM" id="SSF46934">
    <property type="entry name" value="UBA-like"/>
    <property type="match status" value="1"/>
</dbReference>
<dbReference type="InterPro" id="IPR029071">
    <property type="entry name" value="Ubiquitin-like_domsf"/>
</dbReference>
<evidence type="ECO:0000259" key="2">
    <source>
        <dbReference type="PROSITE" id="PS50033"/>
    </source>
</evidence>
<feature type="compositionally biased region" description="Low complexity" evidence="1">
    <location>
        <begin position="49"/>
        <end position="63"/>
    </location>
</feature>
<dbReference type="GO" id="GO:0005829">
    <property type="term" value="C:cytosol"/>
    <property type="evidence" value="ECO:0007669"/>
    <property type="project" value="TreeGrafter"/>
</dbReference>
<feature type="region of interest" description="Disordered" evidence="1">
    <location>
        <begin position="40"/>
        <end position="213"/>
    </location>
</feature>
<dbReference type="InterPro" id="IPR036241">
    <property type="entry name" value="NSFL1C_SEP_dom_sf"/>
</dbReference>
<dbReference type="GO" id="GO:0005634">
    <property type="term" value="C:nucleus"/>
    <property type="evidence" value="ECO:0007669"/>
    <property type="project" value="TreeGrafter"/>
</dbReference>
<dbReference type="Gene3D" id="1.10.8.10">
    <property type="entry name" value="DNA helicase RuvA subunit, C-terminal domain"/>
    <property type="match status" value="1"/>
</dbReference>
<dbReference type="PROSITE" id="PS50033">
    <property type="entry name" value="UBX"/>
    <property type="match status" value="1"/>
</dbReference>
<dbReference type="SMART" id="SM00553">
    <property type="entry name" value="SEP"/>
    <property type="match status" value="1"/>
</dbReference>
<dbReference type="GO" id="GO:0007030">
    <property type="term" value="P:Golgi organization"/>
    <property type="evidence" value="ECO:0007669"/>
    <property type="project" value="TreeGrafter"/>
</dbReference>
<evidence type="ECO:0000313" key="4">
    <source>
        <dbReference type="EMBL" id="KAK4138396.1"/>
    </source>
</evidence>
<organism evidence="4 5">
    <name type="scientific">Trichocladium antarcticum</name>
    <dbReference type="NCBI Taxonomy" id="1450529"/>
    <lineage>
        <taxon>Eukaryota</taxon>
        <taxon>Fungi</taxon>
        <taxon>Dikarya</taxon>
        <taxon>Ascomycota</taxon>
        <taxon>Pezizomycotina</taxon>
        <taxon>Sordariomycetes</taxon>
        <taxon>Sordariomycetidae</taxon>
        <taxon>Sordariales</taxon>
        <taxon>Chaetomiaceae</taxon>
        <taxon>Trichocladium</taxon>
    </lineage>
</organism>
<dbReference type="InterPro" id="IPR001012">
    <property type="entry name" value="UBX_dom"/>
</dbReference>
<feature type="compositionally biased region" description="Acidic residues" evidence="1">
    <location>
        <begin position="109"/>
        <end position="120"/>
    </location>
</feature>
<dbReference type="PANTHER" id="PTHR23333:SF20">
    <property type="entry name" value="NSFL1 COFACTOR P47"/>
    <property type="match status" value="1"/>
</dbReference>
<feature type="compositionally biased region" description="Low complexity" evidence="1">
    <location>
        <begin position="302"/>
        <end position="321"/>
    </location>
</feature>
<sequence length="411" mass="44555">MADHDTLISSFCELTGGSTQQATEYLTGSQWDIDSAVTSYYTDMDESEQAPAASAPAAAPEPEYTGPRTLDGRPAPEHARPSSTTASRPQKRTGVATLSSLGGGHNHDDDDDDDDEDDDDERRGPRDLFAGGEKSGLAVQDPSQRSSDPRRLVNDIVAKAKAHGRQSNAESAGPSRSRFGGSGQTLGGDGVESRTIPDPRGNPIPTATQDGPVQERVLHIWNDGFSIDDGELRRFDDPQNRADLQMIREGRAPIHLMDVRLDQRVDVKLQQHKEDYRPLPRIYRPFGGEGHRLGSPVPGEPAAVAQSAATSATTTATTSSSQDPATGVDDSQPTLMLRIQLPDGTRLPARFNTSQTVGDVYEFIQRSSPATSAREWVLSTTFPNKEHEEKELVLGEMAEFKRGGTAVVKWK</sequence>
<dbReference type="SUPFAM" id="SSF54236">
    <property type="entry name" value="Ubiquitin-like"/>
    <property type="match status" value="1"/>
</dbReference>
<evidence type="ECO:0000259" key="3">
    <source>
        <dbReference type="PROSITE" id="PS51399"/>
    </source>
</evidence>
<dbReference type="PANTHER" id="PTHR23333">
    <property type="entry name" value="UBX DOMAIN CONTAINING PROTEIN"/>
    <property type="match status" value="1"/>
</dbReference>
<dbReference type="CDD" id="cd14352">
    <property type="entry name" value="UBA_DCN1"/>
    <property type="match status" value="1"/>
</dbReference>
<dbReference type="GO" id="GO:0000045">
    <property type="term" value="P:autophagosome assembly"/>
    <property type="evidence" value="ECO:0007669"/>
    <property type="project" value="TreeGrafter"/>
</dbReference>
<dbReference type="GO" id="GO:0043130">
    <property type="term" value="F:ubiquitin binding"/>
    <property type="evidence" value="ECO:0007669"/>
    <property type="project" value="TreeGrafter"/>
</dbReference>